<dbReference type="InterPro" id="IPR006710">
    <property type="entry name" value="Glyco_hydro_43"/>
</dbReference>
<dbReference type="InterPro" id="IPR050727">
    <property type="entry name" value="GH43_arabinanases"/>
</dbReference>
<protein>
    <recommendedName>
        <fullName evidence="5">Endo-1,5-alpha-L-arabinanase A</fullName>
    </recommendedName>
</protein>
<dbReference type="Proteomes" id="UP001320420">
    <property type="component" value="Unassembled WGS sequence"/>
</dbReference>
<evidence type="ECO:0000256" key="5">
    <source>
        <dbReference type="ARBA" id="ARBA00042202"/>
    </source>
</evidence>
<evidence type="ECO:0000256" key="7">
    <source>
        <dbReference type="PIRSR" id="PIRSR606710-2"/>
    </source>
</evidence>
<name>A0AAN9YKR8_9PEZI</name>
<evidence type="ECO:0000313" key="11">
    <source>
        <dbReference type="Proteomes" id="UP001320420"/>
    </source>
</evidence>
<evidence type="ECO:0000256" key="9">
    <source>
        <dbReference type="SAM" id="SignalP"/>
    </source>
</evidence>
<evidence type="ECO:0000256" key="1">
    <source>
        <dbReference type="ARBA" id="ARBA00004834"/>
    </source>
</evidence>
<dbReference type="AlphaFoldDB" id="A0AAN9YKR8"/>
<organism evidence="10 11">
    <name type="scientific">Diatrype stigma</name>
    <dbReference type="NCBI Taxonomy" id="117547"/>
    <lineage>
        <taxon>Eukaryota</taxon>
        <taxon>Fungi</taxon>
        <taxon>Dikarya</taxon>
        <taxon>Ascomycota</taxon>
        <taxon>Pezizomycotina</taxon>
        <taxon>Sordariomycetes</taxon>
        <taxon>Xylariomycetidae</taxon>
        <taxon>Xylariales</taxon>
        <taxon>Diatrypaceae</taxon>
        <taxon>Diatrype</taxon>
    </lineage>
</organism>
<dbReference type="InterPro" id="IPR023296">
    <property type="entry name" value="Glyco_hydro_beta-prop_sf"/>
</dbReference>
<evidence type="ECO:0000256" key="6">
    <source>
        <dbReference type="PIRSR" id="PIRSR606710-1"/>
    </source>
</evidence>
<dbReference type="EMBL" id="JAKJXP020000086">
    <property type="protein sequence ID" value="KAK7747816.1"/>
    <property type="molecule type" value="Genomic_DNA"/>
</dbReference>
<keyword evidence="9" id="KW-0732">Signal</keyword>
<comment type="similarity">
    <text evidence="2 8">Belongs to the glycosyl hydrolase 43 family.</text>
</comment>
<feature type="signal peptide" evidence="9">
    <location>
        <begin position="1"/>
        <end position="26"/>
    </location>
</feature>
<dbReference type="GO" id="GO:0005975">
    <property type="term" value="P:carbohydrate metabolic process"/>
    <property type="evidence" value="ECO:0007669"/>
    <property type="project" value="InterPro"/>
</dbReference>
<evidence type="ECO:0000256" key="4">
    <source>
        <dbReference type="ARBA" id="ARBA00023295"/>
    </source>
</evidence>
<dbReference type="PANTHER" id="PTHR43301:SF3">
    <property type="entry name" value="ARABINAN ENDO-1,5-ALPHA-L-ARABINOSIDASE A-RELATED"/>
    <property type="match status" value="1"/>
</dbReference>
<gene>
    <name evidence="10" type="ORF">SLS62_008852</name>
</gene>
<comment type="caution">
    <text evidence="10">The sequence shown here is derived from an EMBL/GenBank/DDBJ whole genome shotgun (WGS) entry which is preliminary data.</text>
</comment>
<feature type="active site" description="Proton donor" evidence="6">
    <location>
        <position position="238"/>
    </location>
</feature>
<keyword evidence="11" id="KW-1185">Reference proteome</keyword>
<keyword evidence="4 8" id="KW-0326">Glycosidase</keyword>
<dbReference type="SUPFAM" id="SSF75005">
    <property type="entry name" value="Arabinanase/levansucrase/invertase"/>
    <property type="match status" value="1"/>
</dbReference>
<evidence type="ECO:0000256" key="8">
    <source>
        <dbReference type="RuleBase" id="RU361187"/>
    </source>
</evidence>
<dbReference type="GO" id="GO:0004553">
    <property type="term" value="F:hydrolase activity, hydrolyzing O-glycosyl compounds"/>
    <property type="evidence" value="ECO:0007669"/>
    <property type="project" value="InterPro"/>
</dbReference>
<dbReference type="Pfam" id="PF04616">
    <property type="entry name" value="Glyco_hydro_43"/>
    <property type="match status" value="1"/>
</dbReference>
<reference evidence="10 11" key="1">
    <citation type="submission" date="2024-02" db="EMBL/GenBank/DDBJ databases">
        <title>De novo assembly and annotation of 12 fungi associated with fruit tree decline syndrome in Ontario, Canada.</title>
        <authorList>
            <person name="Sulman M."/>
            <person name="Ellouze W."/>
            <person name="Ilyukhin E."/>
        </authorList>
    </citation>
    <scope>NUCLEOTIDE SEQUENCE [LARGE SCALE GENOMIC DNA]</scope>
    <source>
        <strain evidence="10 11">M11/M66-122</strain>
    </source>
</reference>
<feature type="chain" id="PRO_5042843241" description="Endo-1,5-alpha-L-arabinanase A" evidence="9">
    <location>
        <begin position="27"/>
        <end position="336"/>
    </location>
</feature>
<sequence length="336" mass="37441">MRFITSFAPLIAGTLLMCRRHAQVLAWPDPEPFKGEIPHNDREITMDPALMRRGSDNKMFLFTTGVHQGVGSVWTAPSIRGPWTKSAANAFGESDHEPWNAPYVHYVDGVYYLYYSNQYNYVSEGGVQDAEAGKFWHASSLNVRSSKTMEPGSWKPRGRLPIPWARRYNILDGSVLTIGEEPDQKREHLLTFGSYQEGIFQLILADPPVTLAPNAGKHIMHLAQNMTSGGLAHPDPIEAGFIWWTGKWYYLFFSSGRCTREPDDSWASAGDAYKVMVCRSVYPQGGYVDKEGRDCLMESGGTLVLGSHGNVWAPGGQGVMILPEVGGPILYYHYGE</sequence>
<dbReference type="Gene3D" id="2.115.10.20">
    <property type="entry name" value="Glycosyl hydrolase domain, family 43"/>
    <property type="match status" value="1"/>
</dbReference>
<evidence type="ECO:0000313" key="10">
    <source>
        <dbReference type="EMBL" id="KAK7747816.1"/>
    </source>
</evidence>
<evidence type="ECO:0000256" key="2">
    <source>
        <dbReference type="ARBA" id="ARBA00009865"/>
    </source>
</evidence>
<proteinExistence type="inferred from homology"/>
<keyword evidence="3 8" id="KW-0378">Hydrolase</keyword>
<feature type="site" description="Important for catalytic activity, responsible for pKa modulation of the active site Glu and correct orientation of both the proton donor and substrate" evidence="7">
    <location>
        <position position="172"/>
    </location>
</feature>
<comment type="pathway">
    <text evidence="1">Glycan metabolism; L-arabinan degradation.</text>
</comment>
<feature type="active site" description="Proton acceptor" evidence="6">
    <location>
        <position position="47"/>
    </location>
</feature>
<dbReference type="PANTHER" id="PTHR43301">
    <property type="entry name" value="ARABINAN ENDO-1,5-ALPHA-L-ARABINOSIDASE"/>
    <property type="match status" value="1"/>
</dbReference>
<evidence type="ECO:0000256" key="3">
    <source>
        <dbReference type="ARBA" id="ARBA00022801"/>
    </source>
</evidence>
<accession>A0AAN9YKR8</accession>